<dbReference type="SMART" id="SM00260">
    <property type="entry name" value="CheW"/>
    <property type="match status" value="1"/>
</dbReference>
<dbReference type="Proteomes" id="UP000019276">
    <property type="component" value="Unassembled WGS sequence"/>
</dbReference>
<evidence type="ECO:0000313" key="3">
    <source>
        <dbReference type="Proteomes" id="UP000019276"/>
    </source>
</evidence>
<dbReference type="GO" id="GO:0006935">
    <property type="term" value="P:chemotaxis"/>
    <property type="evidence" value="ECO:0007669"/>
    <property type="project" value="InterPro"/>
</dbReference>
<dbReference type="Pfam" id="PF01584">
    <property type="entry name" value="CheW"/>
    <property type="match status" value="1"/>
</dbReference>
<dbReference type="EMBL" id="ARZY01000006">
    <property type="protein sequence ID" value="EWH11218.1"/>
    <property type="molecule type" value="Genomic_DNA"/>
</dbReference>
<evidence type="ECO:0000259" key="1">
    <source>
        <dbReference type="PROSITE" id="PS50851"/>
    </source>
</evidence>
<protein>
    <submittedName>
        <fullName evidence="2">Chemotaxis protein CheW</fullName>
    </submittedName>
</protein>
<dbReference type="InterPro" id="IPR002545">
    <property type="entry name" value="CheW-lke_dom"/>
</dbReference>
<dbReference type="AlphaFoldDB" id="W7QTP3"/>
<dbReference type="OrthoDB" id="5608922at2"/>
<dbReference type="Gene3D" id="2.40.50.180">
    <property type="entry name" value="CheA-289, Domain 4"/>
    <property type="match status" value="1"/>
</dbReference>
<dbReference type="STRING" id="1328313.DS2_05155"/>
<keyword evidence="3" id="KW-1185">Reference proteome</keyword>
<name>W7QTP3_9ALTE</name>
<dbReference type="SUPFAM" id="SSF50341">
    <property type="entry name" value="CheW-like"/>
    <property type="match status" value="1"/>
</dbReference>
<dbReference type="InterPro" id="IPR036061">
    <property type="entry name" value="CheW-like_dom_sf"/>
</dbReference>
<feature type="domain" description="CheW-like" evidence="1">
    <location>
        <begin position="1"/>
        <end position="139"/>
    </location>
</feature>
<proteinExistence type="predicted"/>
<sequence length="142" mass="15850">MNKWVAFLINDTRYCCNIQQIKEVIPYSACNPFPGSNEYAEGILNIRGEIITIISGEKLLCDKNITQQNNILIIENDRQERIGLTVDKVDRIVEFDPAEIDTGVDTTSPNTTWVIGTINDANDLTVVVDFADLAAQQSSEVE</sequence>
<accession>W7QTP3</accession>
<dbReference type="RefSeq" id="WP_035013581.1">
    <property type="nucleotide sequence ID" value="NZ_ARZY01000006.1"/>
</dbReference>
<gene>
    <name evidence="2" type="ORF">DS2_05155</name>
</gene>
<dbReference type="PANTHER" id="PTHR22617">
    <property type="entry name" value="CHEMOTAXIS SENSOR HISTIDINE KINASE-RELATED"/>
    <property type="match status" value="1"/>
</dbReference>
<evidence type="ECO:0000313" key="2">
    <source>
        <dbReference type="EMBL" id="EWH11218.1"/>
    </source>
</evidence>
<dbReference type="PROSITE" id="PS50851">
    <property type="entry name" value="CHEW"/>
    <property type="match status" value="1"/>
</dbReference>
<dbReference type="eggNOG" id="COG0835">
    <property type="taxonomic scope" value="Bacteria"/>
</dbReference>
<dbReference type="GO" id="GO:0005829">
    <property type="term" value="C:cytosol"/>
    <property type="evidence" value="ECO:0007669"/>
    <property type="project" value="TreeGrafter"/>
</dbReference>
<dbReference type="GO" id="GO:0007165">
    <property type="term" value="P:signal transduction"/>
    <property type="evidence" value="ECO:0007669"/>
    <property type="project" value="InterPro"/>
</dbReference>
<dbReference type="PANTHER" id="PTHR22617:SF23">
    <property type="entry name" value="CHEMOTAXIS PROTEIN CHEW"/>
    <property type="match status" value="1"/>
</dbReference>
<comment type="caution">
    <text evidence="2">The sequence shown here is derived from an EMBL/GenBank/DDBJ whole genome shotgun (WGS) entry which is preliminary data.</text>
</comment>
<reference evidence="2 3" key="1">
    <citation type="journal article" date="2014" name="Genome Announc.">
        <title>Draft Genome Sequence of the Agar-Degrading Bacterium Catenovulum sp. Strain DS-2, Isolated from Intestines of Haliotis diversicolor.</title>
        <authorList>
            <person name="Shan D."/>
            <person name="Li X."/>
            <person name="Gu Z."/>
            <person name="Wei G."/>
            <person name="Gao Z."/>
            <person name="Shao Z."/>
        </authorList>
    </citation>
    <scope>NUCLEOTIDE SEQUENCE [LARGE SCALE GENOMIC DNA]</scope>
    <source>
        <strain evidence="2 3">DS-2</strain>
    </source>
</reference>
<dbReference type="InterPro" id="IPR039315">
    <property type="entry name" value="CheW"/>
</dbReference>
<dbReference type="Gene3D" id="2.30.30.40">
    <property type="entry name" value="SH3 Domains"/>
    <property type="match status" value="1"/>
</dbReference>
<organism evidence="2 3">
    <name type="scientific">Catenovulum agarivorans DS-2</name>
    <dbReference type="NCBI Taxonomy" id="1328313"/>
    <lineage>
        <taxon>Bacteria</taxon>
        <taxon>Pseudomonadati</taxon>
        <taxon>Pseudomonadota</taxon>
        <taxon>Gammaproteobacteria</taxon>
        <taxon>Alteromonadales</taxon>
        <taxon>Alteromonadaceae</taxon>
        <taxon>Catenovulum</taxon>
    </lineage>
</organism>